<name>A0A1F2PB86_9EURY</name>
<comment type="caution">
    <text evidence="2">The sequence shown here is derived from an EMBL/GenBank/DDBJ whole genome shotgun (WGS) entry which is preliminary data.</text>
</comment>
<evidence type="ECO:0000259" key="1">
    <source>
        <dbReference type="PROSITE" id="PS50902"/>
    </source>
</evidence>
<organism evidence="2 3">
    <name type="scientific">Candidatus Syntropharchaeum caldarium</name>
    <dbReference type="NCBI Taxonomy" id="1838285"/>
    <lineage>
        <taxon>Archaea</taxon>
        <taxon>Methanobacteriati</taxon>
        <taxon>Methanobacteriota</taxon>
        <taxon>Stenosarchaea group</taxon>
        <taxon>Methanomicrobia</taxon>
        <taxon>Methanosarcinales</taxon>
        <taxon>ANME-2 cluster</taxon>
        <taxon>Candidatus Syntropharchaeum</taxon>
    </lineage>
</organism>
<dbReference type="InterPro" id="IPR029039">
    <property type="entry name" value="Flavoprotein-like_sf"/>
</dbReference>
<accession>A0A1F2PB86</accession>
<evidence type="ECO:0000313" key="2">
    <source>
        <dbReference type="EMBL" id="OFV68304.1"/>
    </source>
</evidence>
<gene>
    <name evidence="2" type="ORF">SCAL_000944</name>
</gene>
<reference evidence="2" key="1">
    <citation type="submission" date="2016-05" db="EMBL/GenBank/DDBJ databases">
        <title>Microbial consortia oxidize butane by reversing methanogenesis.</title>
        <authorList>
            <person name="Laso-Perez R."/>
            <person name="Richter M."/>
            <person name="Wegener G."/>
            <person name="Musat F."/>
        </authorList>
    </citation>
    <scope>NUCLEOTIDE SEQUENCE [LARGE SCALE GENOMIC DNA]</scope>
    <source>
        <strain evidence="2">BOX2</strain>
    </source>
</reference>
<dbReference type="Gene3D" id="3.40.50.360">
    <property type="match status" value="1"/>
</dbReference>
<protein>
    <recommendedName>
        <fullName evidence="1">Flavodoxin-like domain-containing protein</fullName>
    </recommendedName>
</protein>
<sequence>MELTLEDVKEVDLEKLADCYAMLIGLPNHWGGPSRTIRKFIDKLDKLDLKAKWFAVFDTYLGGDFEKAVKKMEKRIGEKIPSLKLITSGLSIKVEGMKSPVIEEEYLRCKDFGKKIANQLLRC</sequence>
<dbReference type="EMBL" id="LYOS01000002">
    <property type="protein sequence ID" value="OFV68304.1"/>
    <property type="molecule type" value="Genomic_DNA"/>
</dbReference>
<proteinExistence type="predicted"/>
<keyword evidence="3" id="KW-1185">Reference proteome</keyword>
<dbReference type="AlphaFoldDB" id="A0A1F2PB86"/>
<feature type="domain" description="Flavodoxin-like" evidence="1">
    <location>
        <begin position="1"/>
        <end position="117"/>
    </location>
</feature>
<evidence type="ECO:0000313" key="3">
    <source>
        <dbReference type="Proteomes" id="UP000186940"/>
    </source>
</evidence>
<dbReference type="InterPro" id="IPR008254">
    <property type="entry name" value="Flavodoxin/NO_synth"/>
</dbReference>
<dbReference type="STRING" id="1838285.SCAL_000944"/>
<dbReference type="PROSITE" id="PS50902">
    <property type="entry name" value="FLAVODOXIN_LIKE"/>
    <property type="match status" value="1"/>
</dbReference>
<dbReference type="SUPFAM" id="SSF52218">
    <property type="entry name" value="Flavoproteins"/>
    <property type="match status" value="1"/>
</dbReference>
<dbReference type="GO" id="GO:0010181">
    <property type="term" value="F:FMN binding"/>
    <property type="evidence" value="ECO:0007669"/>
    <property type="project" value="InterPro"/>
</dbReference>
<dbReference type="Proteomes" id="UP000186940">
    <property type="component" value="Unassembled WGS sequence"/>
</dbReference>